<comment type="caution">
    <text evidence="1">The sequence shown here is derived from an EMBL/GenBank/DDBJ whole genome shotgun (WGS) entry which is preliminary data.</text>
</comment>
<dbReference type="Proteomes" id="UP000547058">
    <property type="component" value="Unassembled WGS sequence"/>
</dbReference>
<accession>A0A7W3FK63</accession>
<reference evidence="1 2" key="1">
    <citation type="submission" date="2020-08" db="EMBL/GenBank/DDBJ databases">
        <title>Stenotrophomonas tumulicola JCM 30961.</title>
        <authorList>
            <person name="Deng Y."/>
        </authorList>
    </citation>
    <scope>NUCLEOTIDE SEQUENCE [LARGE SCALE GENOMIC DNA]</scope>
    <source>
        <strain evidence="1 2">JCM 30961</strain>
    </source>
</reference>
<protein>
    <submittedName>
        <fullName evidence="1">Uncharacterized protein</fullName>
    </submittedName>
</protein>
<dbReference type="AlphaFoldDB" id="A0A7W3FK63"/>
<evidence type="ECO:0000313" key="1">
    <source>
        <dbReference type="EMBL" id="MBA8680995.1"/>
    </source>
</evidence>
<gene>
    <name evidence="1" type="ORF">H4O11_04145</name>
</gene>
<organism evidence="1 2">
    <name type="scientific">Stenotrophomonas tumulicola</name>
    <dbReference type="NCBI Taxonomy" id="1685415"/>
    <lineage>
        <taxon>Bacteria</taxon>
        <taxon>Pseudomonadati</taxon>
        <taxon>Pseudomonadota</taxon>
        <taxon>Gammaproteobacteria</taxon>
        <taxon>Lysobacterales</taxon>
        <taxon>Lysobacteraceae</taxon>
        <taxon>Stenotrophomonas</taxon>
    </lineage>
</organism>
<dbReference type="EMBL" id="JACGXS010000001">
    <property type="protein sequence ID" value="MBA8680995.1"/>
    <property type="molecule type" value="Genomic_DNA"/>
</dbReference>
<proteinExistence type="predicted"/>
<dbReference type="RefSeq" id="WP_220466563.1">
    <property type="nucleotide sequence ID" value="NZ_JACGXS010000001.1"/>
</dbReference>
<keyword evidence="2" id="KW-1185">Reference proteome</keyword>
<name>A0A7W3FK63_9GAMM</name>
<evidence type="ECO:0000313" key="2">
    <source>
        <dbReference type="Proteomes" id="UP000547058"/>
    </source>
</evidence>
<sequence length="128" mass="14209">MFEPFSDQGSILFNDSRLVVRKKGWVNACWTLEQGENIVAVAKKRGIAGRSFDLTWGKDAFLLKQQALIARGYDILLGDAVVGTIEPEHPLTRKAHVECEAAAADIVQLFSFWLVAMVWRSTTDTSPA</sequence>